<dbReference type="EMBL" id="LAIR01000001">
    <property type="protein sequence ID" value="KNX39705.1"/>
    <property type="molecule type" value="Genomic_DNA"/>
</dbReference>
<protein>
    <submittedName>
        <fullName evidence="1">Uncharacterized protein</fullName>
    </submittedName>
</protein>
<accession>A0A0L6CPJ6</accession>
<keyword evidence="3" id="KW-1185">Reference proteome</keyword>
<dbReference type="Proteomes" id="UP000037397">
    <property type="component" value="Unassembled WGS sequence"/>
</dbReference>
<dbReference type="RefSeq" id="WP_050668096.1">
    <property type="nucleotide sequence ID" value="NZ_LAIR01000001.1"/>
</dbReference>
<comment type="caution">
    <text evidence="1">The sequence shown here is derived from an EMBL/GenBank/DDBJ whole genome shotgun (WGS) entry which is preliminary data.</text>
</comment>
<dbReference type="AlphaFoldDB" id="A0A0L6CPJ6"/>
<evidence type="ECO:0000313" key="3">
    <source>
        <dbReference type="Proteomes" id="UP000037397"/>
    </source>
</evidence>
<gene>
    <name evidence="1" type="ORF">VV01_00015</name>
    <name evidence="2" type="ORF">VV01_00270</name>
</gene>
<reference evidence="1" key="1">
    <citation type="submission" date="2015-03" db="EMBL/GenBank/DDBJ databases">
        <title>Emergence of plasmid-mediated VIM-4 carbapenemase in Citrobacter freundii, co-harbouring armA, CTX-M-3, TEM-1 and QnrB at a cancer centre in Bulgaria.</title>
        <authorList>
            <person name="Sabtcheva S.D."/>
            <person name="Ivanov I.N."/>
        </authorList>
    </citation>
    <scope>NUCLEOTIDE SEQUENCE</scope>
    <source>
        <strain evidence="1">C296001</strain>
    </source>
</reference>
<proteinExistence type="predicted"/>
<evidence type="ECO:0000313" key="2">
    <source>
        <dbReference type="EMBL" id="KNX39705.1"/>
    </source>
</evidence>
<reference evidence="3" key="2">
    <citation type="submission" date="2015-03" db="EMBL/GenBank/DDBJ databases">
        <title>Luteipulveratus halotolerans sp. nov., a novel actinobacterium (Dermacoccaceae) from Sarawak, Malaysia.</title>
        <authorList>
            <person name="Juboi H."/>
            <person name="Basik A."/>
            <person name="Shamsul S.S."/>
            <person name="Arnold P."/>
            <person name="Schmitt E.K."/>
            <person name="Sanglier J.-J."/>
            <person name="Yeo T."/>
        </authorList>
    </citation>
    <scope>NUCLEOTIDE SEQUENCE [LARGE SCALE GENOMIC DNA]</scope>
    <source>
        <strain evidence="3">C296001</strain>
    </source>
</reference>
<sequence>MTTVMTGSGYRTDPIPRRGTFLIEDTRHCLWLIVDQVVFRVGGGEGQRLSGALMDRIGPWRPRQINPL</sequence>
<organism evidence="1 3">
    <name type="scientific">Luteipulveratus halotolerans</name>
    <dbReference type="NCBI Taxonomy" id="1631356"/>
    <lineage>
        <taxon>Bacteria</taxon>
        <taxon>Bacillati</taxon>
        <taxon>Actinomycetota</taxon>
        <taxon>Actinomycetes</taxon>
        <taxon>Micrococcales</taxon>
        <taxon>Dermacoccaceae</taxon>
        <taxon>Luteipulveratus</taxon>
    </lineage>
</organism>
<dbReference type="EMBL" id="LAIR01000001">
    <property type="protein sequence ID" value="KNX39662.1"/>
    <property type="molecule type" value="Genomic_DNA"/>
</dbReference>
<dbReference type="OrthoDB" id="5161407at2"/>
<name>A0A0L6CPJ6_9MICO</name>
<evidence type="ECO:0000313" key="1">
    <source>
        <dbReference type="EMBL" id="KNX39662.1"/>
    </source>
</evidence>